<name>A0ABY4GWI6_9BACI</name>
<evidence type="ECO:0000313" key="2">
    <source>
        <dbReference type="Proteomes" id="UP000831880"/>
    </source>
</evidence>
<evidence type="ECO:0000313" key="1">
    <source>
        <dbReference type="EMBL" id="UOQ92532.1"/>
    </source>
</evidence>
<protein>
    <submittedName>
        <fullName evidence="1">Uncharacterized protein</fullName>
    </submittedName>
</protein>
<dbReference type="RefSeq" id="WP_244752140.1">
    <property type="nucleotide sequence ID" value="NZ_CP095074.1"/>
</dbReference>
<proteinExistence type="predicted"/>
<accession>A0ABY4GWI6</accession>
<dbReference type="NCBIfam" id="NF040878">
    <property type="entry name" value="SE1561_fam"/>
    <property type="match status" value="1"/>
</dbReference>
<dbReference type="EMBL" id="CP095074">
    <property type="protein sequence ID" value="UOQ92532.1"/>
    <property type="molecule type" value="Genomic_DNA"/>
</dbReference>
<reference evidence="1 2" key="1">
    <citation type="submission" date="2022-04" db="EMBL/GenBank/DDBJ databases">
        <title>Halobacillus sp. isolated from saltern.</title>
        <authorList>
            <person name="Won M."/>
            <person name="Lee C.-M."/>
            <person name="Woen H.-Y."/>
            <person name="Kwon S.-W."/>
        </authorList>
    </citation>
    <scope>NUCLEOTIDE SEQUENCE [LARGE SCALE GENOMIC DNA]</scope>
    <source>
        <strain evidence="1 2">SSTM10-2</strain>
    </source>
</reference>
<sequence length="48" mass="5641">MSQQEKLSDLKGRLSAFMDRVDEMDPKETSVEDIDQLIKMLEELEQKI</sequence>
<keyword evidence="2" id="KW-1185">Reference proteome</keyword>
<organism evidence="1 2">
    <name type="scientific">Halobacillus shinanisalinarum</name>
    <dbReference type="NCBI Taxonomy" id="2932258"/>
    <lineage>
        <taxon>Bacteria</taxon>
        <taxon>Bacillati</taxon>
        <taxon>Bacillota</taxon>
        <taxon>Bacilli</taxon>
        <taxon>Bacillales</taxon>
        <taxon>Bacillaceae</taxon>
        <taxon>Halobacillus</taxon>
    </lineage>
</organism>
<gene>
    <name evidence="1" type="ORF">MUO14_19090</name>
</gene>
<dbReference type="Proteomes" id="UP000831880">
    <property type="component" value="Chromosome"/>
</dbReference>
<dbReference type="InterPro" id="IPR047670">
    <property type="entry name" value="YfjT-like"/>
</dbReference>